<keyword evidence="1" id="KW-1133">Transmembrane helix</keyword>
<dbReference type="CDD" id="cd11296">
    <property type="entry name" value="O-FucT_like"/>
    <property type="match status" value="1"/>
</dbReference>
<name>A0A9P5Q4X6_9AGAR</name>
<gene>
    <name evidence="2" type="ORF">BDP27DRAFT_1316061</name>
</gene>
<keyword evidence="3" id="KW-1185">Reference proteome</keyword>
<dbReference type="OrthoDB" id="423313at2759"/>
<accession>A0A9P5Q4X6</accession>
<comment type="caution">
    <text evidence="2">The sequence shown here is derived from an EMBL/GenBank/DDBJ whole genome shotgun (WGS) entry which is preliminary data.</text>
</comment>
<evidence type="ECO:0000256" key="1">
    <source>
        <dbReference type="SAM" id="Phobius"/>
    </source>
</evidence>
<protein>
    <submittedName>
        <fullName evidence="2">Uncharacterized protein</fullName>
    </submittedName>
</protein>
<sequence>MDEKSLLSRLSSDSEQSVISSSKQIQQKSLRRRNILVACSFLATLSCAGIFVFLFWTPYSWRSSPLAAPATPAPLNPWDPRTSLNGPPTAQFRDNLKPDVQYITSWPGAGWTNDVMTYINLIYLGFITDRVPVLPMFVPSHIVLGATAPVPAVPFGDVFDWREVKDIGSDAVDDIGYNDHFPHDYHIPYDVSTPGRLKLAKTAFPDVLHNKQFTANPLASRLNGVTLPPDEQMLCYDYLYYVCALEPYEYDKDYSPAWRYLANLYLNRAFGLPELGPTPPYIAIHVRHYDFAGWCGDVPLNDCFASIPIIARRVREVQEKIRIEKGITVDHIVMTSDETDQECTPDHTHTKEILGLGTYPVLIDAAIQSGGVGFVGTDRSTMSIIAMKRAQAWQGAVTRLVKWGHVGADDEE</sequence>
<evidence type="ECO:0000313" key="3">
    <source>
        <dbReference type="Proteomes" id="UP000772434"/>
    </source>
</evidence>
<keyword evidence="1" id="KW-0812">Transmembrane</keyword>
<dbReference type="Proteomes" id="UP000772434">
    <property type="component" value="Unassembled WGS sequence"/>
</dbReference>
<keyword evidence="1" id="KW-0472">Membrane</keyword>
<dbReference type="Gene3D" id="3.40.50.11350">
    <property type="match status" value="1"/>
</dbReference>
<proteinExistence type="predicted"/>
<evidence type="ECO:0000313" key="2">
    <source>
        <dbReference type="EMBL" id="KAF9074844.1"/>
    </source>
</evidence>
<reference evidence="2" key="1">
    <citation type="submission" date="2020-11" db="EMBL/GenBank/DDBJ databases">
        <authorList>
            <consortium name="DOE Joint Genome Institute"/>
            <person name="Ahrendt S."/>
            <person name="Riley R."/>
            <person name="Andreopoulos W."/>
            <person name="Labutti K."/>
            <person name="Pangilinan J."/>
            <person name="Ruiz-Duenas F.J."/>
            <person name="Barrasa J.M."/>
            <person name="Sanchez-Garcia M."/>
            <person name="Camarero S."/>
            <person name="Miyauchi S."/>
            <person name="Serrano A."/>
            <person name="Linde D."/>
            <person name="Babiker R."/>
            <person name="Drula E."/>
            <person name="Ayuso-Fernandez I."/>
            <person name="Pacheco R."/>
            <person name="Padilla G."/>
            <person name="Ferreira P."/>
            <person name="Barriuso J."/>
            <person name="Kellner H."/>
            <person name="Castanera R."/>
            <person name="Alfaro M."/>
            <person name="Ramirez L."/>
            <person name="Pisabarro A.G."/>
            <person name="Kuo A."/>
            <person name="Tritt A."/>
            <person name="Lipzen A."/>
            <person name="He G."/>
            <person name="Yan M."/>
            <person name="Ng V."/>
            <person name="Cullen D."/>
            <person name="Martin F."/>
            <person name="Rosso M.-N."/>
            <person name="Henrissat B."/>
            <person name="Hibbett D."/>
            <person name="Martinez A.T."/>
            <person name="Grigoriev I.V."/>
        </authorList>
    </citation>
    <scope>NUCLEOTIDE SEQUENCE</scope>
    <source>
        <strain evidence="2">AH 40177</strain>
    </source>
</reference>
<dbReference type="AlphaFoldDB" id="A0A9P5Q4X6"/>
<dbReference type="EMBL" id="JADNRY010000011">
    <property type="protein sequence ID" value="KAF9074844.1"/>
    <property type="molecule type" value="Genomic_DNA"/>
</dbReference>
<organism evidence="2 3">
    <name type="scientific">Rhodocollybia butyracea</name>
    <dbReference type="NCBI Taxonomy" id="206335"/>
    <lineage>
        <taxon>Eukaryota</taxon>
        <taxon>Fungi</taxon>
        <taxon>Dikarya</taxon>
        <taxon>Basidiomycota</taxon>
        <taxon>Agaricomycotina</taxon>
        <taxon>Agaricomycetes</taxon>
        <taxon>Agaricomycetidae</taxon>
        <taxon>Agaricales</taxon>
        <taxon>Marasmiineae</taxon>
        <taxon>Omphalotaceae</taxon>
        <taxon>Rhodocollybia</taxon>
    </lineage>
</organism>
<feature type="transmembrane region" description="Helical" evidence="1">
    <location>
        <begin position="35"/>
        <end position="56"/>
    </location>
</feature>